<dbReference type="Proteomes" id="UP001501169">
    <property type="component" value="Unassembled WGS sequence"/>
</dbReference>
<sequence length="64" mass="7136">MPTAEKTGYAAQQLAVAIGRVYPAVYPLPYPVHTHIVDIVNHKANNKVDYINQFRKNQSGVNDV</sequence>
<accession>A0ABP3NYK9</accession>
<name>A0ABP3NYK9_9GAMM</name>
<proteinExistence type="predicted"/>
<protein>
    <submittedName>
        <fullName evidence="1">Uncharacterized protein</fullName>
    </submittedName>
</protein>
<keyword evidence="2" id="KW-1185">Reference proteome</keyword>
<evidence type="ECO:0000313" key="1">
    <source>
        <dbReference type="EMBL" id="GAA0556248.1"/>
    </source>
</evidence>
<evidence type="ECO:0000313" key="2">
    <source>
        <dbReference type="Proteomes" id="UP001501169"/>
    </source>
</evidence>
<organism evidence="1 2">
    <name type="scientific">Rheinheimera aquimaris</name>
    <dbReference type="NCBI Taxonomy" id="412437"/>
    <lineage>
        <taxon>Bacteria</taxon>
        <taxon>Pseudomonadati</taxon>
        <taxon>Pseudomonadota</taxon>
        <taxon>Gammaproteobacteria</taxon>
        <taxon>Chromatiales</taxon>
        <taxon>Chromatiaceae</taxon>
        <taxon>Rheinheimera</taxon>
    </lineage>
</organism>
<comment type="caution">
    <text evidence="1">The sequence shown here is derived from an EMBL/GenBank/DDBJ whole genome shotgun (WGS) entry which is preliminary data.</text>
</comment>
<reference evidence="2" key="1">
    <citation type="journal article" date="2019" name="Int. J. Syst. Evol. Microbiol.">
        <title>The Global Catalogue of Microorganisms (GCM) 10K type strain sequencing project: providing services to taxonomists for standard genome sequencing and annotation.</title>
        <authorList>
            <consortium name="The Broad Institute Genomics Platform"/>
            <consortium name="The Broad Institute Genome Sequencing Center for Infectious Disease"/>
            <person name="Wu L."/>
            <person name="Ma J."/>
        </authorList>
    </citation>
    <scope>NUCLEOTIDE SEQUENCE [LARGE SCALE GENOMIC DNA]</scope>
    <source>
        <strain evidence="2">JCM 14331</strain>
    </source>
</reference>
<dbReference type="EMBL" id="BAAAEO010000004">
    <property type="protein sequence ID" value="GAA0556248.1"/>
    <property type="molecule type" value="Genomic_DNA"/>
</dbReference>
<gene>
    <name evidence="1" type="ORF">GCM10009098_25140</name>
</gene>